<proteinExistence type="predicted"/>
<dbReference type="Pfam" id="PF20199">
    <property type="entry name" value="RepSA"/>
    <property type="match status" value="1"/>
</dbReference>
<gene>
    <name evidence="2" type="ORF">ACFPZN_22185</name>
</gene>
<comment type="caution">
    <text evidence="2">The sequence shown here is derived from an EMBL/GenBank/DDBJ whole genome shotgun (WGS) entry which is preliminary data.</text>
</comment>
<dbReference type="EMBL" id="JBHSON010000031">
    <property type="protein sequence ID" value="MFC5748341.1"/>
    <property type="molecule type" value="Genomic_DNA"/>
</dbReference>
<dbReference type="Proteomes" id="UP001596074">
    <property type="component" value="Unassembled WGS sequence"/>
</dbReference>
<dbReference type="RefSeq" id="WP_378283997.1">
    <property type="nucleotide sequence ID" value="NZ_JBHSON010000031.1"/>
</dbReference>
<protein>
    <submittedName>
        <fullName evidence="2">Replication initiator</fullName>
    </submittedName>
</protein>
<accession>A0ABW1A1K3</accession>
<sequence>MPDAAPAVTTPHITGVAARDMATRYNRPDFARWAKRARSTGGCAQPVHLRGRVEHIDPMTGEVLHRYSTAREPGGVLRVACKTRRASRCPACAETYRADTYQLVRAGLIGGKGVPVSVTSHPAAFVTLTAPSFGPVHSRREQGRKAAPCRPRRNGGTCPHGRPVSCAVRHSPDDPRLGQPLCPDCFDYTGAVLWNAHAPELWRRFTLAVRRHLAKAGGLRIGELREALTVSFAKVAEYQRRGLVHFHAVIRLDGPGGPGGPDAAPPAWATHDVLAAAVTHARGAVAVSSPAVNGVPAQTHEWGTQLYIRPITTSGDLTDRVVAGYIAKYATKAAECVGTLDRRVRATDDLDELPVTGHARRLIAECLRLGALDEFAELRLTDWAHMLGFRGHFSTKSRAYSTTLGALREARIAHNQQQHEITTGRLPLTDEDQVLVVAHWRYLGQGLTPGEVLLTAALTGRPLPPLNITATAQGSTA</sequence>
<evidence type="ECO:0000313" key="3">
    <source>
        <dbReference type="Proteomes" id="UP001596074"/>
    </source>
</evidence>
<keyword evidence="3" id="KW-1185">Reference proteome</keyword>
<dbReference type="InterPro" id="IPR046828">
    <property type="entry name" value="RepSA"/>
</dbReference>
<name>A0ABW1A1K3_9ACTN</name>
<reference evidence="3" key="1">
    <citation type="journal article" date="2019" name="Int. J. Syst. Evol. Microbiol.">
        <title>The Global Catalogue of Microorganisms (GCM) 10K type strain sequencing project: providing services to taxonomists for standard genome sequencing and annotation.</title>
        <authorList>
            <consortium name="The Broad Institute Genomics Platform"/>
            <consortium name="The Broad Institute Genome Sequencing Center for Infectious Disease"/>
            <person name="Wu L."/>
            <person name="Ma J."/>
        </authorList>
    </citation>
    <scope>NUCLEOTIDE SEQUENCE [LARGE SCALE GENOMIC DNA]</scope>
    <source>
        <strain evidence="3">KCTC 42087</strain>
    </source>
</reference>
<evidence type="ECO:0000313" key="2">
    <source>
        <dbReference type="EMBL" id="MFC5748341.1"/>
    </source>
</evidence>
<feature type="region of interest" description="Disordered" evidence="1">
    <location>
        <begin position="136"/>
        <end position="155"/>
    </location>
</feature>
<organism evidence="2 3">
    <name type="scientific">Actinomadura rugatobispora</name>
    <dbReference type="NCBI Taxonomy" id="1994"/>
    <lineage>
        <taxon>Bacteria</taxon>
        <taxon>Bacillati</taxon>
        <taxon>Actinomycetota</taxon>
        <taxon>Actinomycetes</taxon>
        <taxon>Streptosporangiales</taxon>
        <taxon>Thermomonosporaceae</taxon>
        <taxon>Actinomadura</taxon>
    </lineage>
</organism>
<evidence type="ECO:0000256" key="1">
    <source>
        <dbReference type="SAM" id="MobiDB-lite"/>
    </source>
</evidence>